<organism evidence="4 5">
    <name type="scientific">Mobilisporobacter senegalensis</name>
    <dbReference type="NCBI Taxonomy" id="1329262"/>
    <lineage>
        <taxon>Bacteria</taxon>
        <taxon>Bacillati</taxon>
        <taxon>Bacillota</taxon>
        <taxon>Clostridia</taxon>
        <taxon>Lachnospirales</taxon>
        <taxon>Lachnospiraceae</taxon>
        <taxon>Mobilisporobacter</taxon>
    </lineage>
</organism>
<evidence type="ECO:0000256" key="1">
    <source>
        <dbReference type="ARBA" id="ARBA00022676"/>
    </source>
</evidence>
<evidence type="ECO:0000313" key="4">
    <source>
        <dbReference type="EMBL" id="ROR27369.1"/>
    </source>
</evidence>
<reference evidence="4 5" key="1">
    <citation type="submission" date="2018-11" db="EMBL/GenBank/DDBJ databases">
        <title>Genomic Encyclopedia of Type Strains, Phase IV (KMG-IV): sequencing the most valuable type-strain genomes for metagenomic binning, comparative biology and taxonomic classification.</title>
        <authorList>
            <person name="Goeker M."/>
        </authorList>
    </citation>
    <scope>NUCLEOTIDE SEQUENCE [LARGE SCALE GENOMIC DNA]</scope>
    <source>
        <strain evidence="4 5">DSM 26537</strain>
    </source>
</reference>
<keyword evidence="1" id="KW-0328">Glycosyltransferase</keyword>
<name>A0A3N1XKX8_9FIRM</name>
<accession>A0A3N1XKX8</accession>
<dbReference type="Gene3D" id="3.90.550.10">
    <property type="entry name" value="Spore Coat Polysaccharide Biosynthesis Protein SpsA, Chain A"/>
    <property type="match status" value="1"/>
</dbReference>
<evidence type="ECO:0000313" key="5">
    <source>
        <dbReference type="Proteomes" id="UP000273083"/>
    </source>
</evidence>
<keyword evidence="2 4" id="KW-0808">Transferase</keyword>
<dbReference type="InterPro" id="IPR029044">
    <property type="entry name" value="Nucleotide-diphossugar_trans"/>
</dbReference>
<sequence length="352" mass="41707">MRYTMDFSLFSILISVYNMEKYIGKCIYSVLEQTYPNFEVIIIDAGSTDDSGKICDRYAQLDDRIKVYHQARQGIGKVRRNAVERACGDYYLFLNGNDYWECDLLETLSRTIWNYNCDLMIFNDKNAGAEGKVSGNPIFEDGSLFDRYNKSRIFEAILNGNQLNKLHTFAVKNTIIHSSDKQISQMKMDGDHAYILPFIFKANRIIYLDKPMYNYRVLPQRMTKKVYFNRISDTVKVHKLLLRYLELLNMCDKKHLEQFYNSFMKLVLGYISELSISRINYIQKRKMLNKIQNISLYQNGTVYMDKSAFTANEKILLYLMKQKYYDLVILNEQKNKIVYFLLYKIYKKIEDI</sequence>
<evidence type="ECO:0000256" key="2">
    <source>
        <dbReference type="ARBA" id="ARBA00022679"/>
    </source>
</evidence>
<dbReference type="PANTHER" id="PTHR22916">
    <property type="entry name" value="GLYCOSYLTRANSFERASE"/>
    <property type="match status" value="1"/>
</dbReference>
<dbReference type="AlphaFoldDB" id="A0A3N1XKX8"/>
<dbReference type="SUPFAM" id="SSF53448">
    <property type="entry name" value="Nucleotide-diphospho-sugar transferases"/>
    <property type="match status" value="1"/>
</dbReference>
<dbReference type="InterPro" id="IPR001173">
    <property type="entry name" value="Glyco_trans_2-like"/>
</dbReference>
<feature type="domain" description="Glycosyltransferase 2-like" evidence="3">
    <location>
        <begin position="11"/>
        <end position="123"/>
    </location>
</feature>
<keyword evidence="5" id="KW-1185">Reference proteome</keyword>
<dbReference type="Pfam" id="PF00535">
    <property type="entry name" value="Glycos_transf_2"/>
    <property type="match status" value="1"/>
</dbReference>
<dbReference type="GO" id="GO:0016757">
    <property type="term" value="F:glycosyltransferase activity"/>
    <property type="evidence" value="ECO:0007669"/>
    <property type="project" value="UniProtKB-KW"/>
</dbReference>
<evidence type="ECO:0000259" key="3">
    <source>
        <dbReference type="Pfam" id="PF00535"/>
    </source>
</evidence>
<dbReference type="EMBL" id="RJVG01000006">
    <property type="protein sequence ID" value="ROR27369.1"/>
    <property type="molecule type" value="Genomic_DNA"/>
</dbReference>
<proteinExistence type="predicted"/>
<comment type="caution">
    <text evidence="4">The sequence shown here is derived from an EMBL/GenBank/DDBJ whole genome shotgun (WGS) entry which is preliminary data.</text>
</comment>
<dbReference type="PANTHER" id="PTHR22916:SF51">
    <property type="entry name" value="GLYCOSYLTRANSFERASE EPSH-RELATED"/>
    <property type="match status" value="1"/>
</dbReference>
<protein>
    <submittedName>
        <fullName evidence="4">Glycosyltransferase involved in cell wall biosynthesis</fullName>
    </submittedName>
</protein>
<gene>
    <name evidence="4" type="ORF">EDD66_10664</name>
</gene>
<dbReference type="CDD" id="cd00761">
    <property type="entry name" value="Glyco_tranf_GTA_type"/>
    <property type="match status" value="1"/>
</dbReference>
<dbReference type="RefSeq" id="WP_170164329.1">
    <property type="nucleotide sequence ID" value="NZ_RJVG01000006.1"/>
</dbReference>
<dbReference type="Proteomes" id="UP000273083">
    <property type="component" value="Unassembled WGS sequence"/>
</dbReference>